<dbReference type="InterPro" id="IPR050408">
    <property type="entry name" value="HGPRT"/>
</dbReference>
<dbReference type="NCBIfam" id="TIGR01203">
    <property type="entry name" value="HGPRTase"/>
    <property type="match status" value="1"/>
</dbReference>
<dbReference type="GO" id="GO:0052657">
    <property type="term" value="F:guanine phosphoribosyltransferase activity"/>
    <property type="evidence" value="ECO:0007669"/>
    <property type="project" value="UniProtKB-ARBA"/>
</dbReference>
<sequence length="179" mass="20393">MNLDEITVLYTAEEIQEKVCEMGRAISFDYEGESLLVVGILKGAFIFMADLVRQIKLPLQLDFIDVSSYGNSTVSSGEVRIMKDLEYSIKGKNVLIVEDIVDSGLTLYYITEILKKRSPQSVRIACLLDKPSRRKSPAYPDYVGFTIPDEFIVGYGLDYDEKYREYPDICILKPSVYEK</sequence>
<dbReference type="SUPFAM" id="SSF53271">
    <property type="entry name" value="PRTase-like"/>
    <property type="match status" value="1"/>
</dbReference>
<keyword evidence="12 16" id="KW-0547">Nucleotide-binding</keyword>
<comment type="subcellular location">
    <subcellularLocation>
        <location evidence="3 16">Cytoplasm</location>
    </subcellularLocation>
</comment>
<keyword evidence="8 16" id="KW-0328">Glycosyltransferase</keyword>
<evidence type="ECO:0000256" key="10">
    <source>
        <dbReference type="ARBA" id="ARBA00022723"/>
    </source>
</evidence>
<dbReference type="EMBL" id="CGIH01000040">
    <property type="protein sequence ID" value="CFX98609.1"/>
    <property type="molecule type" value="Genomic_DNA"/>
</dbReference>
<evidence type="ECO:0000256" key="9">
    <source>
        <dbReference type="ARBA" id="ARBA00022679"/>
    </source>
</evidence>
<evidence type="ECO:0000256" key="7">
    <source>
        <dbReference type="ARBA" id="ARBA00022490"/>
    </source>
</evidence>
<dbReference type="InterPro" id="IPR000836">
    <property type="entry name" value="PRTase_dom"/>
</dbReference>
<evidence type="ECO:0000256" key="3">
    <source>
        <dbReference type="ARBA" id="ARBA00004496"/>
    </source>
</evidence>
<dbReference type="EC" id="2.4.2.8" evidence="16"/>
<evidence type="ECO:0000256" key="11">
    <source>
        <dbReference type="ARBA" id="ARBA00022726"/>
    </source>
</evidence>
<dbReference type="GO" id="GO:0004422">
    <property type="term" value="F:hypoxanthine phosphoribosyltransferase activity"/>
    <property type="evidence" value="ECO:0007669"/>
    <property type="project" value="InterPro"/>
</dbReference>
<evidence type="ECO:0000256" key="8">
    <source>
        <dbReference type="ARBA" id="ARBA00022676"/>
    </source>
</evidence>
<dbReference type="InterPro" id="IPR029057">
    <property type="entry name" value="PRTase-like"/>
</dbReference>
<reference evidence="18 19" key="1">
    <citation type="submission" date="2015-03" db="EMBL/GenBank/DDBJ databases">
        <authorList>
            <person name="Murphy D."/>
        </authorList>
    </citation>
    <scope>NUCLEOTIDE SEQUENCE [LARGE SCALE GENOMIC DNA]</scope>
    <source>
        <strain evidence="18 19">OL-4</strain>
    </source>
</reference>
<dbReference type="AlphaFoldDB" id="A0A0E4GBT5"/>
<evidence type="ECO:0000256" key="5">
    <source>
        <dbReference type="ARBA" id="ARBA00004676"/>
    </source>
</evidence>
<evidence type="ECO:0000256" key="16">
    <source>
        <dbReference type="RuleBase" id="RU364099"/>
    </source>
</evidence>
<comment type="catalytic activity">
    <reaction evidence="14">
        <text>GMP + diphosphate = guanine + 5-phospho-alpha-D-ribose 1-diphosphate</text>
        <dbReference type="Rhea" id="RHEA:25424"/>
        <dbReference type="ChEBI" id="CHEBI:16235"/>
        <dbReference type="ChEBI" id="CHEBI:33019"/>
        <dbReference type="ChEBI" id="CHEBI:58017"/>
        <dbReference type="ChEBI" id="CHEBI:58115"/>
        <dbReference type="EC" id="2.4.2.8"/>
    </reaction>
    <physiologicalReaction direction="right-to-left" evidence="14">
        <dbReference type="Rhea" id="RHEA:25426"/>
    </physiologicalReaction>
</comment>
<dbReference type="GO" id="GO:0046100">
    <property type="term" value="P:hypoxanthine metabolic process"/>
    <property type="evidence" value="ECO:0007669"/>
    <property type="project" value="TreeGrafter"/>
</dbReference>
<dbReference type="Pfam" id="PF00156">
    <property type="entry name" value="Pribosyltran"/>
    <property type="match status" value="1"/>
</dbReference>
<dbReference type="PANTHER" id="PTHR43340:SF1">
    <property type="entry name" value="HYPOXANTHINE PHOSPHORIBOSYLTRANSFERASE"/>
    <property type="match status" value="1"/>
</dbReference>
<dbReference type="GO" id="GO:0005829">
    <property type="term" value="C:cytosol"/>
    <property type="evidence" value="ECO:0007669"/>
    <property type="project" value="TreeGrafter"/>
</dbReference>
<feature type="domain" description="Phosphoribosyltransferase" evidence="17">
    <location>
        <begin position="13"/>
        <end position="159"/>
    </location>
</feature>
<dbReference type="STRING" id="690567.2392"/>
<dbReference type="GO" id="GO:0006166">
    <property type="term" value="P:purine ribonucleoside salvage"/>
    <property type="evidence" value="ECO:0007669"/>
    <property type="project" value="UniProtKB-KW"/>
</dbReference>
<name>A0A0E4GBT5_9FIRM</name>
<dbReference type="OrthoDB" id="9802824at2"/>
<dbReference type="GO" id="GO:0032263">
    <property type="term" value="P:GMP salvage"/>
    <property type="evidence" value="ECO:0007669"/>
    <property type="project" value="TreeGrafter"/>
</dbReference>
<evidence type="ECO:0000313" key="19">
    <source>
        <dbReference type="Proteomes" id="UP000045545"/>
    </source>
</evidence>
<gene>
    <name evidence="18" type="ORF">2392</name>
</gene>
<dbReference type="FunFam" id="3.40.50.2020:FF:000006">
    <property type="entry name" value="Hypoxanthine phosphoribosyltransferase"/>
    <property type="match status" value="1"/>
</dbReference>
<evidence type="ECO:0000256" key="2">
    <source>
        <dbReference type="ARBA" id="ARBA00002049"/>
    </source>
</evidence>
<dbReference type="CDD" id="cd06223">
    <property type="entry name" value="PRTases_typeI"/>
    <property type="match status" value="1"/>
</dbReference>
<evidence type="ECO:0000259" key="17">
    <source>
        <dbReference type="Pfam" id="PF00156"/>
    </source>
</evidence>
<comment type="pathway">
    <text evidence="5">Purine metabolism; GMP biosynthesis via salvage pathway; GMP from guanine: step 1/1.</text>
</comment>
<keyword evidence="10 16" id="KW-0479">Metal-binding</keyword>
<keyword evidence="11 16" id="KW-0660">Purine salvage</keyword>
<evidence type="ECO:0000256" key="6">
    <source>
        <dbReference type="ARBA" id="ARBA00008391"/>
    </source>
</evidence>
<keyword evidence="9 16" id="KW-0808">Transferase</keyword>
<dbReference type="GO" id="GO:0032264">
    <property type="term" value="P:IMP salvage"/>
    <property type="evidence" value="ECO:0007669"/>
    <property type="project" value="UniProtKB-UniPathway"/>
</dbReference>
<dbReference type="UniPathway" id="UPA00591">
    <property type="reaction ID" value="UER00648"/>
</dbReference>
<protein>
    <recommendedName>
        <fullName evidence="16">Hypoxanthine phosphoribosyltransferase</fullName>
        <ecNumber evidence="16">2.4.2.8</ecNumber>
    </recommendedName>
</protein>
<proteinExistence type="inferred from homology"/>
<dbReference type="Proteomes" id="UP000045545">
    <property type="component" value="Unassembled WGS sequence"/>
</dbReference>
<dbReference type="GO" id="GO:0006178">
    <property type="term" value="P:guanine salvage"/>
    <property type="evidence" value="ECO:0007669"/>
    <property type="project" value="TreeGrafter"/>
</dbReference>
<organism evidence="18 19">
    <name type="scientific">Syntrophomonas zehnderi OL-4</name>
    <dbReference type="NCBI Taxonomy" id="690567"/>
    <lineage>
        <taxon>Bacteria</taxon>
        <taxon>Bacillati</taxon>
        <taxon>Bacillota</taxon>
        <taxon>Clostridia</taxon>
        <taxon>Eubacteriales</taxon>
        <taxon>Syntrophomonadaceae</taxon>
        <taxon>Syntrophomonas</taxon>
    </lineage>
</organism>
<evidence type="ECO:0000256" key="14">
    <source>
        <dbReference type="ARBA" id="ARBA00048811"/>
    </source>
</evidence>
<evidence type="ECO:0000256" key="13">
    <source>
        <dbReference type="ARBA" id="ARBA00022842"/>
    </source>
</evidence>
<accession>A0A0E4GBT5</accession>
<keyword evidence="19" id="KW-1185">Reference proteome</keyword>
<comment type="catalytic activity">
    <reaction evidence="15">
        <text>IMP + diphosphate = hypoxanthine + 5-phospho-alpha-D-ribose 1-diphosphate</text>
        <dbReference type="Rhea" id="RHEA:17973"/>
        <dbReference type="ChEBI" id="CHEBI:17368"/>
        <dbReference type="ChEBI" id="CHEBI:33019"/>
        <dbReference type="ChEBI" id="CHEBI:58017"/>
        <dbReference type="ChEBI" id="CHEBI:58053"/>
        <dbReference type="EC" id="2.4.2.8"/>
    </reaction>
    <physiologicalReaction direction="right-to-left" evidence="15">
        <dbReference type="Rhea" id="RHEA:17975"/>
    </physiologicalReaction>
</comment>
<dbReference type="InterPro" id="IPR005904">
    <property type="entry name" value="Hxn_phspho_trans"/>
</dbReference>
<evidence type="ECO:0000256" key="12">
    <source>
        <dbReference type="ARBA" id="ARBA00022741"/>
    </source>
</evidence>
<evidence type="ECO:0000256" key="4">
    <source>
        <dbReference type="ARBA" id="ARBA00004669"/>
    </source>
</evidence>
<keyword evidence="13 16" id="KW-0460">Magnesium</keyword>
<keyword evidence="7 16" id="KW-0963">Cytoplasm</keyword>
<comment type="similarity">
    <text evidence="6 16">Belongs to the purine/pyrimidine phosphoribosyltransferase family.</text>
</comment>
<dbReference type="Gene3D" id="3.40.50.2020">
    <property type="match status" value="1"/>
</dbReference>
<dbReference type="PANTHER" id="PTHR43340">
    <property type="entry name" value="HYPOXANTHINE-GUANINE PHOSPHORIBOSYLTRANSFERASE"/>
    <property type="match status" value="1"/>
</dbReference>
<dbReference type="RefSeq" id="WP_046499273.1">
    <property type="nucleotide sequence ID" value="NZ_CGIH01000040.1"/>
</dbReference>
<evidence type="ECO:0000256" key="15">
    <source>
        <dbReference type="ARBA" id="ARBA00049402"/>
    </source>
</evidence>
<comment type="pathway">
    <text evidence="4 16">Purine metabolism; IMP biosynthesis via salvage pathway; IMP from hypoxanthine: step 1/1.</text>
</comment>
<evidence type="ECO:0000313" key="18">
    <source>
        <dbReference type="EMBL" id="CFX98609.1"/>
    </source>
</evidence>
<dbReference type="GO" id="GO:0000287">
    <property type="term" value="F:magnesium ion binding"/>
    <property type="evidence" value="ECO:0007669"/>
    <property type="project" value="TreeGrafter"/>
</dbReference>
<comment type="function">
    <text evidence="2">Purine salvage pathway enzyme that catalyzes the transfer of the ribosyl-5-phosphate group from 5-phospho-alpha-D-ribose 1-diphosphate (PRPP) to the N9 position of the 6-oxopurines hypoxanthine and guanine to form the corresponding ribonucleotides IMP (inosine 5'-monophosphate) and GMP (guanosine 5'-monophosphate), with the release of PPi.</text>
</comment>
<evidence type="ECO:0000256" key="1">
    <source>
        <dbReference type="ARBA" id="ARBA00001946"/>
    </source>
</evidence>
<dbReference type="GO" id="GO:0000166">
    <property type="term" value="F:nucleotide binding"/>
    <property type="evidence" value="ECO:0007669"/>
    <property type="project" value="UniProtKB-KW"/>
</dbReference>
<comment type="cofactor">
    <cofactor evidence="1 16">
        <name>Mg(2+)</name>
        <dbReference type="ChEBI" id="CHEBI:18420"/>
    </cofactor>
</comment>